<evidence type="ECO:0000313" key="2">
    <source>
        <dbReference type="EMBL" id="KAK7302791.1"/>
    </source>
</evidence>
<sequence length="146" mass="16350">MDKKAKNDCCAVQTKNHNHNKSTIFLLSSVLPLEILFALDLFSSSLSFSSLLYLTSSISFCDSMFEAVSSPSPSITKEAPDMENPIGKNLKSRGQQQNRHEHKTTICFWINICSWCCNSPVLKQVLFCSSMISTHKLLDSDHLGLF</sequence>
<comment type="caution">
    <text evidence="2">The sequence shown here is derived from an EMBL/GenBank/DDBJ whole genome shotgun (WGS) entry which is preliminary data.</text>
</comment>
<keyword evidence="1" id="KW-0472">Membrane</keyword>
<dbReference type="Proteomes" id="UP001359559">
    <property type="component" value="Unassembled WGS sequence"/>
</dbReference>
<accession>A0AAN9JRI7</accession>
<evidence type="ECO:0000313" key="3">
    <source>
        <dbReference type="Proteomes" id="UP001359559"/>
    </source>
</evidence>
<proteinExistence type="predicted"/>
<dbReference type="EMBL" id="JAYKXN010000003">
    <property type="protein sequence ID" value="KAK7302791.1"/>
    <property type="molecule type" value="Genomic_DNA"/>
</dbReference>
<feature type="transmembrane region" description="Helical" evidence="1">
    <location>
        <begin position="35"/>
        <end position="54"/>
    </location>
</feature>
<organism evidence="2 3">
    <name type="scientific">Clitoria ternatea</name>
    <name type="common">Butterfly pea</name>
    <dbReference type="NCBI Taxonomy" id="43366"/>
    <lineage>
        <taxon>Eukaryota</taxon>
        <taxon>Viridiplantae</taxon>
        <taxon>Streptophyta</taxon>
        <taxon>Embryophyta</taxon>
        <taxon>Tracheophyta</taxon>
        <taxon>Spermatophyta</taxon>
        <taxon>Magnoliopsida</taxon>
        <taxon>eudicotyledons</taxon>
        <taxon>Gunneridae</taxon>
        <taxon>Pentapetalae</taxon>
        <taxon>rosids</taxon>
        <taxon>fabids</taxon>
        <taxon>Fabales</taxon>
        <taxon>Fabaceae</taxon>
        <taxon>Papilionoideae</taxon>
        <taxon>50 kb inversion clade</taxon>
        <taxon>NPAAA clade</taxon>
        <taxon>indigoferoid/millettioid clade</taxon>
        <taxon>Phaseoleae</taxon>
        <taxon>Clitoria</taxon>
    </lineage>
</organism>
<reference evidence="2 3" key="1">
    <citation type="submission" date="2024-01" db="EMBL/GenBank/DDBJ databases">
        <title>The genomes of 5 underutilized Papilionoideae crops provide insights into root nodulation and disease resistance.</title>
        <authorList>
            <person name="Yuan L."/>
        </authorList>
    </citation>
    <scope>NUCLEOTIDE SEQUENCE [LARGE SCALE GENOMIC DNA]</scope>
    <source>
        <strain evidence="2">LY-2023</strain>
        <tissue evidence="2">Leaf</tissue>
    </source>
</reference>
<keyword evidence="3" id="KW-1185">Reference proteome</keyword>
<protein>
    <submittedName>
        <fullName evidence="2">Uncharacterized protein</fullName>
    </submittedName>
</protein>
<evidence type="ECO:0000256" key="1">
    <source>
        <dbReference type="SAM" id="Phobius"/>
    </source>
</evidence>
<keyword evidence="1" id="KW-0812">Transmembrane</keyword>
<dbReference type="AlphaFoldDB" id="A0AAN9JRI7"/>
<name>A0AAN9JRI7_CLITE</name>
<keyword evidence="1" id="KW-1133">Transmembrane helix</keyword>
<gene>
    <name evidence="2" type="ORF">RJT34_13687</name>
</gene>